<dbReference type="Proteomes" id="UP001243286">
    <property type="component" value="Unassembled WGS sequence"/>
</dbReference>
<evidence type="ECO:0000256" key="1">
    <source>
        <dbReference type="SAM" id="Phobius"/>
    </source>
</evidence>
<accession>A0ABT6R4E5</accession>
<evidence type="ECO:0000313" key="3">
    <source>
        <dbReference type="Proteomes" id="UP001243286"/>
    </source>
</evidence>
<organism evidence="2 3">
    <name type="scientific">Exiguobacterium antarcticum</name>
    <dbReference type="NCBI Taxonomy" id="132920"/>
    <lineage>
        <taxon>Bacteria</taxon>
        <taxon>Bacillati</taxon>
        <taxon>Bacillota</taxon>
        <taxon>Bacilli</taxon>
        <taxon>Bacillales</taxon>
        <taxon>Bacillales Family XII. Incertae Sedis</taxon>
        <taxon>Exiguobacterium</taxon>
    </lineage>
</organism>
<keyword evidence="1" id="KW-0812">Transmembrane</keyword>
<dbReference type="RefSeq" id="WP_014970393.1">
    <property type="nucleotide sequence ID" value="NZ_JASBQV010000021.1"/>
</dbReference>
<feature type="transmembrane region" description="Helical" evidence="1">
    <location>
        <begin position="7"/>
        <end position="27"/>
    </location>
</feature>
<comment type="caution">
    <text evidence="2">The sequence shown here is derived from an EMBL/GenBank/DDBJ whole genome shotgun (WGS) entry which is preliminary data.</text>
</comment>
<proteinExistence type="predicted"/>
<protein>
    <submittedName>
        <fullName evidence="2">Uncharacterized protein</fullName>
    </submittedName>
</protein>
<keyword evidence="1" id="KW-0472">Membrane</keyword>
<feature type="transmembrane region" description="Helical" evidence="1">
    <location>
        <begin position="33"/>
        <end position="54"/>
    </location>
</feature>
<reference evidence="2 3" key="1">
    <citation type="submission" date="2023-04" db="EMBL/GenBank/DDBJ databases">
        <title>Antarctic isolates genomes.</title>
        <authorList>
            <person name="Dimov S.G."/>
        </authorList>
    </citation>
    <scope>NUCLEOTIDE SEQUENCE [LARGE SCALE GENOMIC DNA]</scope>
    <source>
        <strain evidence="2 3">AL19</strain>
    </source>
</reference>
<gene>
    <name evidence="2" type="ORF">QK289_12430</name>
</gene>
<name>A0ABT6R4E5_9BACL</name>
<evidence type="ECO:0000313" key="2">
    <source>
        <dbReference type="EMBL" id="MDI3235817.1"/>
    </source>
</evidence>
<keyword evidence="1" id="KW-1133">Transmembrane helix</keyword>
<sequence length="59" mass="6284">MTNGKIALRVLGVLIGAIVGLLIVYEAKGTFDVSVLLGFVAGALIFALINIIWVRVRKS</sequence>
<keyword evidence="3" id="KW-1185">Reference proteome</keyword>
<dbReference type="EMBL" id="JASBQV010000021">
    <property type="protein sequence ID" value="MDI3235817.1"/>
    <property type="molecule type" value="Genomic_DNA"/>
</dbReference>